<accession>A0A381R4C8</accession>
<dbReference type="InterPro" id="IPR013785">
    <property type="entry name" value="Aldolase_TIM"/>
</dbReference>
<evidence type="ECO:0000259" key="12">
    <source>
        <dbReference type="Pfam" id="PF00793"/>
    </source>
</evidence>
<evidence type="ECO:0000256" key="8">
    <source>
        <dbReference type="ARBA" id="ARBA00031111"/>
    </source>
</evidence>
<reference evidence="13" key="1">
    <citation type="submission" date="2018-05" db="EMBL/GenBank/DDBJ databases">
        <authorList>
            <person name="Lanie J.A."/>
            <person name="Ng W.-L."/>
            <person name="Kazmierczak K.M."/>
            <person name="Andrzejewski T.M."/>
            <person name="Davidsen T.M."/>
            <person name="Wayne K.J."/>
            <person name="Tettelin H."/>
            <person name="Glass J.I."/>
            <person name="Rusch D."/>
            <person name="Podicherti R."/>
            <person name="Tsui H.-C.T."/>
            <person name="Winkler M.E."/>
        </authorList>
    </citation>
    <scope>NUCLEOTIDE SEQUENCE</scope>
</reference>
<evidence type="ECO:0000256" key="7">
    <source>
        <dbReference type="ARBA" id="ARBA00023141"/>
    </source>
</evidence>
<evidence type="ECO:0000256" key="6">
    <source>
        <dbReference type="ARBA" id="ARBA00022679"/>
    </source>
</evidence>
<evidence type="ECO:0000313" key="13">
    <source>
        <dbReference type="EMBL" id="SUZ86605.1"/>
    </source>
</evidence>
<dbReference type="Gene3D" id="3.20.20.70">
    <property type="entry name" value="Aldolase class I"/>
    <property type="match status" value="1"/>
</dbReference>
<evidence type="ECO:0000256" key="4">
    <source>
        <dbReference type="ARBA" id="ARBA00012694"/>
    </source>
</evidence>
<dbReference type="AlphaFoldDB" id="A0A381R4C8"/>
<comment type="catalytic activity">
    <reaction evidence="11">
        <text>D-erythrose 4-phosphate + phosphoenolpyruvate + H2O = 7-phospho-2-dehydro-3-deoxy-D-arabino-heptonate + phosphate</text>
        <dbReference type="Rhea" id="RHEA:14717"/>
        <dbReference type="ChEBI" id="CHEBI:15377"/>
        <dbReference type="ChEBI" id="CHEBI:16897"/>
        <dbReference type="ChEBI" id="CHEBI:43474"/>
        <dbReference type="ChEBI" id="CHEBI:58394"/>
        <dbReference type="ChEBI" id="CHEBI:58702"/>
        <dbReference type="EC" id="2.5.1.54"/>
    </reaction>
</comment>
<dbReference type="PIRSF" id="PIRSF001361">
    <property type="entry name" value="DAHP_synthase"/>
    <property type="match status" value="1"/>
</dbReference>
<dbReference type="FunFam" id="3.20.20.70:FF:000005">
    <property type="entry name" value="Phospho-2-dehydro-3-deoxyheptonate aldolase"/>
    <property type="match status" value="1"/>
</dbReference>
<dbReference type="PANTHER" id="PTHR21225:SF12">
    <property type="entry name" value="PHOSPHO-2-DEHYDRO-3-DEOXYHEPTONATE ALDOLASE, TYROSINE-INHIBITED"/>
    <property type="match status" value="1"/>
</dbReference>
<dbReference type="PANTHER" id="PTHR21225">
    <property type="entry name" value="PHOSPHO-2-DEHYDRO-3-DEOXYHEPTONATE ALDOLASE DAHP SYNTHETASE"/>
    <property type="match status" value="1"/>
</dbReference>
<keyword evidence="7" id="KW-0057">Aromatic amino acid biosynthesis</keyword>
<comment type="function">
    <text evidence="1">Stereospecific condensation of phosphoenolpyruvate (PEP) and D-erythrose-4-phosphate (E4P) giving rise to 3-deoxy-D-arabino-heptulosonate-7-phosphate (DAHP).</text>
</comment>
<dbReference type="NCBIfam" id="NF009395">
    <property type="entry name" value="PRK12755.1"/>
    <property type="match status" value="1"/>
</dbReference>
<evidence type="ECO:0000256" key="5">
    <source>
        <dbReference type="ARBA" id="ARBA00022605"/>
    </source>
</evidence>
<dbReference type="Pfam" id="PF00793">
    <property type="entry name" value="DAHP_synth_1"/>
    <property type="match status" value="1"/>
</dbReference>
<proteinExistence type="inferred from homology"/>
<evidence type="ECO:0000256" key="1">
    <source>
        <dbReference type="ARBA" id="ARBA00003726"/>
    </source>
</evidence>
<dbReference type="NCBIfam" id="NF009396">
    <property type="entry name" value="PRK12756.1"/>
    <property type="match status" value="1"/>
</dbReference>
<dbReference type="InterPro" id="IPR006218">
    <property type="entry name" value="DAHP1/KDSA"/>
</dbReference>
<dbReference type="EC" id="2.5.1.54" evidence="4"/>
<keyword evidence="5" id="KW-0028">Amino-acid biosynthesis</keyword>
<sequence length="351" mass="38784">MKYQTDDIRISGMQELLPPERLMEDQPISESSSKLVFESRNKISEIINQNDDRLIVVVGPCSIHDPDAALDYAENLLEASKAYEEALQIIMRVYFEKPRTTVGWKGLINDPDLDNSFNINKGISLARQLLRDLNDLGVCAGTEFLDVITPQYLADLVSWGAIGARTTESQIHRELASGLSCPIGFKNTTEGDVKVAVDALKSAKMPHMFLSVTKEGRSAVFSSAGNEDCHVILRGGKEPNYESEFIEDTSNLLTESGLKASMMVDMSHGNSSKQHKKQIEVCNSICSQLLSGESRITGVMLESNLVEGNQSITRKQDLVYGQSITDACLSWEDTRGCLESLSEAIIGRRQK</sequence>
<evidence type="ECO:0000256" key="2">
    <source>
        <dbReference type="ARBA" id="ARBA00004688"/>
    </source>
</evidence>
<dbReference type="EMBL" id="UINC01001690">
    <property type="protein sequence ID" value="SUZ86605.1"/>
    <property type="molecule type" value="Genomic_DNA"/>
</dbReference>
<evidence type="ECO:0000256" key="10">
    <source>
        <dbReference type="ARBA" id="ARBA00032193"/>
    </source>
</evidence>
<dbReference type="GO" id="GO:0003849">
    <property type="term" value="F:3-deoxy-7-phosphoheptulonate synthase activity"/>
    <property type="evidence" value="ECO:0007669"/>
    <property type="project" value="UniProtKB-EC"/>
</dbReference>
<evidence type="ECO:0000256" key="9">
    <source>
        <dbReference type="ARBA" id="ARBA00031349"/>
    </source>
</evidence>
<dbReference type="GO" id="GO:0008652">
    <property type="term" value="P:amino acid biosynthetic process"/>
    <property type="evidence" value="ECO:0007669"/>
    <property type="project" value="UniProtKB-KW"/>
</dbReference>
<dbReference type="NCBIfam" id="TIGR00034">
    <property type="entry name" value="aroFGH"/>
    <property type="match status" value="1"/>
</dbReference>
<keyword evidence="6" id="KW-0808">Transferase</keyword>
<evidence type="ECO:0000256" key="11">
    <source>
        <dbReference type="ARBA" id="ARBA00047508"/>
    </source>
</evidence>
<comment type="pathway">
    <text evidence="2">Metabolic intermediate biosynthesis; chorismate biosynthesis; chorismate from D-erythrose 4-phosphate and phosphoenolpyruvate: step 1/7.</text>
</comment>
<dbReference type="InterPro" id="IPR006219">
    <property type="entry name" value="DAHP_synth_1"/>
</dbReference>
<evidence type="ECO:0000256" key="3">
    <source>
        <dbReference type="ARBA" id="ARBA00007985"/>
    </source>
</evidence>
<dbReference type="GO" id="GO:0009073">
    <property type="term" value="P:aromatic amino acid family biosynthetic process"/>
    <property type="evidence" value="ECO:0007669"/>
    <property type="project" value="UniProtKB-KW"/>
</dbReference>
<name>A0A381R4C8_9ZZZZ</name>
<comment type="similarity">
    <text evidence="3">Belongs to the class-I DAHP synthase family.</text>
</comment>
<protein>
    <recommendedName>
        <fullName evidence="4">3-deoxy-7-phosphoheptulonate synthase</fullName>
        <ecNumber evidence="4">2.5.1.54</ecNumber>
    </recommendedName>
    <alternativeName>
        <fullName evidence="10">3-deoxy-D-arabino-heptulosonate 7-phosphate synthase</fullName>
    </alternativeName>
    <alternativeName>
        <fullName evidence="9">DAHP synthase</fullName>
    </alternativeName>
    <alternativeName>
        <fullName evidence="8">Phospho-2-keto-3-deoxyheptonate aldolase</fullName>
    </alternativeName>
</protein>
<dbReference type="GO" id="GO:0005737">
    <property type="term" value="C:cytoplasm"/>
    <property type="evidence" value="ECO:0007669"/>
    <property type="project" value="TreeGrafter"/>
</dbReference>
<dbReference type="SUPFAM" id="SSF51569">
    <property type="entry name" value="Aldolase"/>
    <property type="match status" value="1"/>
</dbReference>
<organism evidence="13">
    <name type="scientific">marine metagenome</name>
    <dbReference type="NCBI Taxonomy" id="408172"/>
    <lineage>
        <taxon>unclassified sequences</taxon>
        <taxon>metagenomes</taxon>
        <taxon>ecological metagenomes</taxon>
    </lineage>
</organism>
<feature type="domain" description="DAHP synthetase I/KDSA" evidence="12">
    <location>
        <begin position="45"/>
        <end position="335"/>
    </location>
</feature>
<gene>
    <name evidence="13" type="ORF">METZ01_LOCUS39459</name>
</gene>